<dbReference type="EMBL" id="AYZK01000003">
    <property type="protein sequence ID" value="KRM87090.1"/>
    <property type="molecule type" value="Genomic_DNA"/>
</dbReference>
<dbReference type="Pfam" id="PF25583">
    <property type="entry name" value="WCX"/>
    <property type="match status" value="1"/>
</dbReference>
<proteinExistence type="predicted"/>
<name>A0A0R2C7W6_9LACO</name>
<dbReference type="InterPro" id="IPR026881">
    <property type="entry name" value="WYL_dom"/>
</dbReference>
<evidence type="ECO:0000313" key="3">
    <source>
        <dbReference type="EMBL" id="KRM87090.1"/>
    </source>
</evidence>
<dbReference type="InterPro" id="IPR051534">
    <property type="entry name" value="CBASS_pafABC_assoc_protein"/>
</dbReference>
<comment type="caution">
    <text evidence="3">The sequence shown here is derived from an EMBL/GenBank/DDBJ whole genome shotgun (WGS) entry which is preliminary data.</text>
</comment>
<dbReference type="PROSITE" id="PS52050">
    <property type="entry name" value="WYL"/>
    <property type="match status" value="1"/>
</dbReference>
<accession>A0A0R2C7W6</accession>
<dbReference type="STRING" id="1423810.FD19_GL001241"/>
<dbReference type="PATRIC" id="fig|1423810.4.peg.1277"/>
<gene>
    <name evidence="3" type="ORF">FD19_GL001241</name>
</gene>
<evidence type="ECO:0000259" key="2">
    <source>
        <dbReference type="Pfam" id="PF25583"/>
    </source>
</evidence>
<sequence length="280" mass="32609">MQHLTVALTDQDLTLEHKQGEYYLDTHVEFQQVVALSHLLLASGAFPPAEMKSIMTTLLNHFAGSERHRLKQALAHDVEAYLPYNREVPLLEMIGTLTDAITEQKAVTFTYRSRRSLTRVKLNRRHTGKPGALFVNNNRFYVALFEHETQRADHYYLYRLDRIVKIEKPRVNLSLKPGRFDLQAYRQHNYLLFDSEHVRVHLLYQDYPQTLKEAFPTAQQLKKYPDEENRWEFVIPDVSYDGIKLWALSAGSKVTILSPARLAEAIRDEALKVVNLYKNN</sequence>
<dbReference type="PANTHER" id="PTHR34580">
    <property type="match status" value="1"/>
</dbReference>
<evidence type="ECO:0000259" key="1">
    <source>
        <dbReference type="Pfam" id="PF13280"/>
    </source>
</evidence>
<feature type="domain" description="WCX" evidence="2">
    <location>
        <begin position="198"/>
        <end position="272"/>
    </location>
</feature>
<organism evidence="3 4">
    <name type="scientific">Lacticaseibacillus thailandensis DSM 22698 = JCM 13996</name>
    <dbReference type="NCBI Taxonomy" id="1423810"/>
    <lineage>
        <taxon>Bacteria</taxon>
        <taxon>Bacillati</taxon>
        <taxon>Bacillota</taxon>
        <taxon>Bacilli</taxon>
        <taxon>Lactobacillales</taxon>
        <taxon>Lactobacillaceae</taxon>
        <taxon>Lacticaseibacillus</taxon>
    </lineage>
</organism>
<evidence type="ECO:0000313" key="4">
    <source>
        <dbReference type="Proteomes" id="UP000051789"/>
    </source>
</evidence>
<feature type="domain" description="WYL" evidence="1">
    <location>
        <begin position="93"/>
        <end position="167"/>
    </location>
</feature>
<dbReference type="Proteomes" id="UP000051789">
    <property type="component" value="Unassembled WGS sequence"/>
</dbReference>
<reference evidence="3 4" key="1">
    <citation type="journal article" date="2015" name="Genome Announc.">
        <title>Expanding the biotechnology potential of lactobacilli through comparative genomics of 213 strains and associated genera.</title>
        <authorList>
            <person name="Sun Z."/>
            <person name="Harris H.M."/>
            <person name="McCann A."/>
            <person name="Guo C."/>
            <person name="Argimon S."/>
            <person name="Zhang W."/>
            <person name="Yang X."/>
            <person name="Jeffery I.B."/>
            <person name="Cooney J.C."/>
            <person name="Kagawa T.F."/>
            <person name="Liu W."/>
            <person name="Song Y."/>
            <person name="Salvetti E."/>
            <person name="Wrobel A."/>
            <person name="Rasinkangas P."/>
            <person name="Parkhill J."/>
            <person name="Rea M.C."/>
            <person name="O'Sullivan O."/>
            <person name="Ritari J."/>
            <person name="Douillard F.P."/>
            <person name="Paul Ross R."/>
            <person name="Yang R."/>
            <person name="Briner A.E."/>
            <person name="Felis G.E."/>
            <person name="de Vos W.M."/>
            <person name="Barrangou R."/>
            <person name="Klaenhammer T.R."/>
            <person name="Caufield P.W."/>
            <person name="Cui Y."/>
            <person name="Zhang H."/>
            <person name="O'Toole P.W."/>
        </authorList>
    </citation>
    <scope>NUCLEOTIDE SEQUENCE [LARGE SCALE GENOMIC DNA]</scope>
    <source>
        <strain evidence="3 4">DSM 22698</strain>
    </source>
</reference>
<dbReference type="AlphaFoldDB" id="A0A0R2C7W6"/>
<protein>
    <submittedName>
        <fullName evidence="3">Uncharacterized protein</fullName>
    </submittedName>
</protein>
<keyword evidence="4" id="KW-1185">Reference proteome</keyword>
<dbReference type="Pfam" id="PF13280">
    <property type="entry name" value="WYL"/>
    <property type="match status" value="1"/>
</dbReference>
<dbReference type="PANTHER" id="PTHR34580:SF1">
    <property type="entry name" value="PROTEIN PAFC"/>
    <property type="match status" value="1"/>
</dbReference>
<dbReference type="InterPro" id="IPR057727">
    <property type="entry name" value="WCX_dom"/>
</dbReference>